<gene>
    <name evidence="3" type="ORF">ACJMK2_027043</name>
</gene>
<keyword evidence="4" id="KW-1185">Reference proteome</keyword>
<dbReference type="EMBL" id="JBJQND010000002">
    <property type="protein sequence ID" value="KAL3887087.1"/>
    <property type="molecule type" value="Genomic_DNA"/>
</dbReference>
<feature type="compositionally biased region" description="Basic and acidic residues" evidence="2">
    <location>
        <begin position="90"/>
        <end position="102"/>
    </location>
</feature>
<protein>
    <submittedName>
        <fullName evidence="3">Uncharacterized protein</fullName>
    </submittedName>
</protein>
<evidence type="ECO:0000256" key="2">
    <source>
        <dbReference type="SAM" id="MobiDB-lite"/>
    </source>
</evidence>
<feature type="compositionally biased region" description="Polar residues" evidence="2">
    <location>
        <begin position="107"/>
        <end position="120"/>
    </location>
</feature>
<evidence type="ECO:0000256" key="1">
    <source>
        <dbReference type="SAM" id="Coils"/>
    </source>
</evidence>
<evidence type="ECO:0000313" key="4">
    <source>
        <dbReference type="Proteomes" id="UP001634394"/>
    </source>
</evidence>
<comment type="caution">
    <text evidence="3">The sequence shown here is derived from an EMBL/GenBank/DDBJ whole genome shotgun (WGS) entry which is preliminary data.</text>
</comment>
<feature type="region of interest" description="Disordered" evidence="2">
    <location>
        <begin position="85"/>
        <end position="120"/>
    </location>
</feature>
<evidence type="ECO:0000313" key="3">
    <source>
        <dbReference type="EMBL" id="KAL3887087.1"/>
    </source>
</evidence>
<dbReference type="Proteomes" id="UP001634394">
    <property type="component" value="Unassembled WGS sequence"/>
</dbReference>
<reference evidence="3 4" key="1">
    <citation type="submission" date="2024-11" db="EMBL/GenBank/DDBJ databases">
        <title>Chromosome-level genome assembly of the freshwater bivalve Anodonta woodiana.</title>
        <authorList>
            <person name="Chen X."/>
        </authorList>
    </citation>
    <scope>NUCLEOTIDE SEQUENCE [LARGE SCALE GENOMIC DNA]</scope>
    <source>
        <strain evidence="3">MN2024</strain>
        <tissue evidence="3">Gills</tissue>
    </source>
</reference>
<organism evidence="3 4">
    <name type="scientific">Sinanodonta woodiana</name>
    <name type="common">Chinese pond mussel</name>
    <name type="synonym">Anodonta woodiana</name>
    <dbReference type="NCBI Taxonomy" id="1069815"/>
    <lineage>
        <taxon>Eukaryota</taxon>
        <taxon>Metazoa</taxon>
        <taxon>Spiralia</taxon>
        <taxon>Lophotrochozoa</taxon>
        <taxon>Mollusca</taxon>
        <taxon>Bivalvia</taxon>
        <taxon>Autobranchia</taxon>
        <taxon>Heteroconchia</taxon>
        <taxon>Palaeoheterodonta</taxon>
        <taxon>Unionida</taxon>
        <taxon>Unionoidea</taxon>
        <taxon>Unionidae</taxon>
        <taxon>Unioninae</taxon>
        <taxon>Sinanodonta</taxon>
    </lineage>
</organism>
<sequence>MRKILKDIRLSLHALAKLEKSNYPVARIVERTVRCDRAPLEKRLAEDIFILYHFLAGYNNLSELKSLASRQKQRTGMHDSIICASRVSKRREPNKQSQRSESEQEQVMQNSESNSILTFSNDKTDTTATVENLYKIIDLKHFIQDSIQQMKDDIRNELKAELDKMRKELHARDVNYTRLQSDLERYKDEEKKLSKDNLALRMSLKEKNNQLEDVKGHQLFLQKLLEDRKCDKDKDNASTQCEAQTQITLADIVCMCKPLSETQTANMVNVGTARNYGCIKRWKHLSNQTEYMEKNKGRHLQSTGSREEVALILSSIPCSSTKELTVVEDNGERGYRHDHK</sequence>
<accession>A0ABD3XLG8</accession>
<name>A0ABD3XLG8_SINWO</name>
<proteinExistence type="predicted"/>
<keyword evidence="1" id="KW-0175">Coiled coil</keyword>
<feature type="coiled-coil region" evidence="1">
    <location>
        <begin position="155"/>
        <end position="196"/>
    </location>
</feature>
<dbReference type="AlphaFoldDB" id="A0ABD3XLG8"/>